<keyword evidence="2" id="KW-1185">Reference proteome</keyword>
<evidence type="ECO:0000313" key="2">
    <source>
        <dbReference type="Proteomes" id="UP000789405"/>
    </source>
</evidence>
<gene>
    <name evidence="1" type="ORF">DERYTH_LOCUS26901</name>
</gene>
<dbReference type="OrthoDB" id="2407615at2759"/>
<sequence>MGYADSESSGPQSRPDYEEELQRFRIRLRKTGFLNPNLNHSFEGLDKNNKLSVQMKSFSNKAQAQRINYIKGKFGLIKSEPTRSIPVTFDEAQLQSSERLRTKKKEELLIILQQVRDLHNATDA</sequence>
<name>A0A9N9PIN2_9GLOM</name>
<comment type="caution">
    <text evidence="1">The sequence shown here is derived from an EMBL/GenBank/DDBJ whole genome shotgun (WGS) entry which is preliminary data.</text>
</comment>
<accession>A0A9N9PIN2</accession>
<dbReference type="EMBL" id="CAJVPY010058931">
    <property type="protein sequence ID" value="CAG8820155.1"/>
    <property type="molecule type" value="Genomic_DNA"/>
</dbReference>
<organism evidence="1 2">
    <name type="scientific">Dentiscutata erythropus</name>
    <dbReference type="NCBI Taxonomy" id="1348616"/>
    <lineage>
        <taxon>Eukaryota</taxon>
        <taxon>Fungi</taxon>
        <taxon>Fungi incertae sedis</taxon>
        <taxon>Mucoromycota</taxon>
        <taxon>Glomeromycotina</taxon>
        <taxon>Glomeromycetes</taxon>
        <taxon>Diversisporales</taxon>
        <taxon>Gigasporaceae</taxon>
        <taxon>Dentiscutata</taxon>
    </lineage>
</organism>
<reference evidence="1" key="1">
    <citation type="submission" date="2021-06" db="EMBL/GenBank/DDBJ databases">
        <authorList>
            <person name="Kallberg Y."/>
            <person name="Tangrot J."/>
            <person name="Rosling A."/>
        </authorList>
    </citation>
    <scope>NUCLEOTIDE SEQUENCE</scope>
    <source>
        <strain evidence="1">MA453B</strain>
    </source>
</reference>
<dbReference type="Proteomes" id="UP000789405">
    <property type="component" value="Unassembled WGS sequence"/>
</dbReference>
<protein>
    <submittedName>
        <fullName evidence="1">5886_t:CDS:1</fullName>
    </submittedName>
</protein>
<evidence type="ECO:0000313" key="1">
    <source>
        <dbReference type="EMBL" id="CAG8820155.1"/>
    </source>
</evidence>
<dbReference type="AlphaFoldDB" id="A0A9N9PIN2"/>
<feature type="non-terminal residue" evidence="1">
    <location>
        <position position="124"/>
    </location>
</feature>
<proteinExistence type="predicted"/>